<keyword evidence="3" id="KW-0269">Exonuclease</keyword>
<protein>
    <submittedName>
        <fullName evidence="3">3'-5' exonuclease</fullName>
    </submittedName>
</protein>
<accession>A0A1Y4SU82</accession>
<dbReference type="CDD" id="cd00077">
    <property type="entry name" value="HDc"/>
    <property type="match status" value="1"/>
</dbReference>
<reference evidence="3 4" key="1">
    <citation type="journal article" date="2018" name="BMC Genomics">
        <title>Whole genome sequencing and function prediction of 133 gut anaerobes isolated from chicken caecum in pure cultures.</title>
        <authorList>
            <person name="Medvecky M."/>
            <person name="Cejkova D."/>
            <person name="Polansky O."/>
            <person name="Karasova D."/>
            <person name="Kubasova T."/>
            <person name="Cizek A."/>
            <person name="Rychlik I."/>
        </authorList>
    </citation>
    <scope>NUCLEOTIDE SEQUENCE [LARGE SCALE GENOMIC DNA]</scope>
    <source>
        <strain evidence="3 4">An13</strain>
    </source>
</reference>
<dbReference type="InterPro" id="IPR003607">
    <property type="entry name" value="HD/PDEase_dom"/>
</dbReference>
<dbReference type="GO" id="GO:0031125">
    <property type="term" value="P:rRNA 3'-end processing"/>
    <property type="evidence" value="ECO:0007669"/>
    <property type="project" value="TreeGrafter"/>
</dbReference>
<dbReference type="SUPFAM" id="SSF109604">
    <property type="entry name" value="HD-domain/PDEase-like"/>
    <property type="match status" value="1"/>
</dbReference>
<dbReference type="Pfam" id="PF01336">
    <property type="entry name" value="tRNA_anti-codon"/>
    <property type="match status" value="1"/>
</dbReference>
<proteinExistence type="predicted"/>
<name>A0A1Y4SU82_9FIRM</name>
<feature type="domain" description="HD/PDEase" evidence="2">
    <location>
        <begin position="157"/>
        <end position="289"/>
    </location>
</feature>
<dbReference type="Pfam" id="PF01966">
    <property type="entry name" value="HD"/>
    <property type="match status" value="1"/>
</dbReference>
<dbReference type="AlphaFoldDB" id="A0A1Y4SU82"/>
<dbReference type="InterPro" id="IPR006674">
    <property type="entry name" value="HD_domain"/>
</dbReference>
<dbReference type="SMART" id="SM00471">
    <property type="entry name" value="HDc"/>
    <property type="match status" value="1"/>
</dbReference>
<dbReference type="SUPFAM" id="SSF50249">
    <property type="entry name" value="Nucleic acid-binding proteins"/>
    <property type="match status" value="1"/>
</dbReference>
<evidence type="ECO:0000313" key="3">
    <source>
        <dbReference type="EMBL" id="OUQ32492.1"/>
    </source>
</evidence>
<comment type="caution">
    <text evidence="3">The sequence shown here is derived from an EMBL/GenBank/DDBJ whole genome shotgun (WGS) entry which is preliminary data.</text>
</comment>
<evidence type="ECO:0000313" key="4">
    <source>
        <dbReference type="Proteomes" id="UP000195305"/>
    </source>
</evidence>
<dbReference type="Proteomes" id="UP000195305">
    <property type="component" value="Unassembled WGS sequence"/>
</dbReference>
<keyword evidence="3" id="KW-0540">Nuclease</keyword>
<dbReference type="PANTHER" id="PTHR37294">
    <property type="entry name" value="3'-5' EXORIBONUCLEASE YHAM"/>
    <property type="match status" value="1"/>
</dbReference>
<dbReference type="EMBL" id="NFLJ01000042">
    <property type="protein sequence ID" value="OUQ32492.1"/>
    <property type="molecule type" value="Genomic_DNA"/>
</dbReference>
<keyword evidence="1" id="KW-0378">Hydrolase</keyword>
<evidence type="ECO:0000256" key="1">
    <source>
        <dbReference type="ARBA" id="ARBA00022801"/>
    </source>
</evidence>
<dbReference type="InterPro" id="IPR050798">
    <property type="entry name" value="YhaM_exoribonuc/phosphodiest"/>
</dbReference>
<keyword evidence="4" id="KW-1185">Reference proteome</keyword>
<dbReference type="OrthoDB" id="9778453at2"/>
<dbReference type="Gene3D" id="2.40.50.140">
    <property type="entry name" value="Nucleic acid-binding proteins"/>
    <property type="match status" value="1"/>
</dbReference>
<sequence>MIKIKDMKCGDDNVEFTAMISHITLGKTNGAHKSNYLSIVFQDETGTIDAKLWNASQEHIESLKAGAVVRAKGDIIKYSDNRQMKIISIDDVSYQHSLQLQFLAKAPMNDEMMMTELKQYVQRISNPKLYVITKHLIEQNFEKMKIYPAASKNHHAFTSGLAYHTLSMLKVADALMSVYSELNADLLYAGILLHDIGKTVELSGPVVPSYTFEGQMLGHISIAQSMVYAAAKELNIEGEEVTLLQHMILSHHGKNEFGSPVLPQIREAEMLHMIDNMDARMNMFDKTLETLEAGETSKRVFSLDNRMIYKPKMYD</sequence>
<dbReference type="GO" id="GO:0003676">
    <property type="term" value="F:nucleic acid binding"/>
    <property type="evidence" value="ECO:0007669"/>
    <property type="project" value="InterPro"/>
</dbReference>
<evidence type="ECO:0000259" key="2">
    <source>
        <dbReference type="SMART" id="SM00471"/>
    </source>
</evidence>
<dbReference type="GO" id="GO:0004527">
    <property type="term" value="F:exonuclease activity"/>
    <property type="evidence" value="ECO:0007669"/>
    <property type="project" value="UniProtKB-KW"/>
</dbReference>
<gene>
    <name evidence="3" type="ORF">B5E75_12170</name>
</gene>
<dbReference type="PANTHER" id="PTHR37294:SF1">
    <property type="entry name" value="3'-5' EXORIBONUCLEASE YHAM"/>
    <property type="match status" value="1"/>
</dbReference>
<dbReference type="InterPro" id="IPR012340">
    <property type="entry name" value="NA-bd_OB-fold"/>
</dbReference>
<dbReference type="RefSeq" id="WP_087359591.1">
    <property type="nucleotide sequence ID" value="NZ_NFLJ01000042.1"/>
</dbReference>
<dbReference type="InterPro" id="IPR004365">
    <property type="entry name" value="NA-bd_OB_tRNA"/>
</dbReference>
<dbReference type="FunFam" id="1.10.3210.10:FF:000008">
    <property type="entry name" value="3'-5' exoribonuclease YhaM"/>
    <property type="match status" value="1"/>
</dbReference>
<dbReference type="Gene3D" id="1.10.3210.10">
    <property type="entry name" value="Hypothetical protein af1432"/>
    <property type="match status" value="1"/>
</dbReference>
<organism evidence="3 4">
    <name type="scientific">Massilimicrobiota timonensis</name>
    <dbReference type="NCBI Taxonomy" id="1776392"/>
    <lineage>
        <taxon>Bacteria</taxon>
        <taxon>Bacillati</taxon>
        <taxon>Bacillota</taxon>
        <taxon>Erysipelotrichia</taxon>
        <taxon>Erysipelotrichales</taxon>
        <taxon>Erysipelotrichaceae</taxon>
        <taxon>Massilimicrobiota</taxon>
    </lineage>
</organism>